<evidence type="ECO:0000313" key="2">
    <source>
        <dbReference type="Proteomes" id="UP000559256"/>
    </source>
</evidence>
<comment type="caution">
    <text evidence="1">The sequence shown here is derived from an EMBL/GenBank/DDBJ whole genome shotgun (WGS) entry which is preliminary data.</text>
</comment>
<dbReference type="Proteomes" id="UP000559256">
    <property type="component" value="Unassembled WGS sequence"/>
</dbReference>
<keyword evidence="2" id="KW-1185">Reference proteome</keyword>
<reference evidence="1 2" key="1">
    <citation type="journal article" date="2020" name="ISME J.">
        <title>Uncovering the hidden diversity of litter-decomposition mechanisms in mushroom-forming fungi.</title>
        <authorList>
            <person name="Floudas D."/>
            <person name="Bentzer J."/>
            <person name="Ahren D."/>
            <person name="Johansson T."/>
            <person name="Persson P."/>
            <person name="Tunlid A."/>
        </authorList>
    </citation>
    <scope>NUCLEOTIDE SEQUENCE [LARGE SCALE GENOMIC DNA]</scope>
    <source>
        <strain evidence="1 2">CBS 291.85</strain>
    </source>
</reference>
<dbReference type="SUPFAM" id="SSF50969">
    <property type="entry name" value="YVTN repeat-like/Quinoprotein amine dehydrogenase"/>
    <property type="match status" value="1"/>
</dbReference>
<dbReference type="InterPro" id="IPR011044">
    <property type="entry name" value="Quino_amine_DH_bsu"/>
</dbReference>
<dbReference type="EMBL" id="JAACJM010000234">
    <property type="protein sequence ID" value="KAF5335893.1"/>
    <property type="molecule type" value="Genomic_DNA"/>
</dbReference>
<sequence>MSMDVLQGRVPANKDSFFVTSTSDSSVGVWKMNSKLILSNVFKVSLPPAFVPQTVKFCQALCTIIVFSKAGGSFLQLNGSTGEPSWIRKEGPECMDSVALDESRGIFTAWTRNVGDMMQVAFAEDGSKLVIGTDYALAEVFSFDSRKRVESLPYLGGSLVQYITTLTLPSSYLVTIVGSTKWKPAQVVVFMKKRFVNKSHSLLRPSL</sequence>
<evidence type="ECO:0000313" key="1">
    <source>
        <dbReference type="EMBL" id="KAF5335893.1"/>
    </source>
</evidence>
<dbReference type="OrthoDB" id="3238562at2759"/>
<gene>
    <name evidence="1" type="ORF">D9758_017540</name>
</gene>
<name>A0A8H5FGS5_9AGAR</name>
<protein>
    <submittedName>
        <fullName evidence="1">Uncharacterized protein</fullName>
    </submittedName>
</protein>
<organism evidence="1 2">
    <name type="scientific">Tetrapyrgos nigripes</name>
    <dbReference type="NCBI Taxonomy" id="182062"/>
    <lineage>
        <taxon>Eukaryota</taxon>
        <taxon>Fungi</taxon>
        <taxon>Dikarya</taxon>
        <taxon>Basidiomycota</taxon>
        <taxon>Agaricomycotina</taxon>
        <taxon>Agaricomycetes</taxon>
        <taxon>Agaricomycetidae</taxon>
        <taxon>Agaricales</taxon>
        <taxon>Marasmiineae</taxon>
        <taxon>Marasmiaceae</taxon>
        <taxon>Tetrapyrgos</taxon>
    </lineage>
</organism>
<accession>A0A8H5FGS5</accession>
<dbReference type="AlphaFoldDB" id="A0A8H5FGS5"/>
<proteinExistence type="predicted"/>